<keyword evidence="7" id="KW-0902">Two-component regulatory system</keyword>
<accession>G9WRU8</accession>
<dbReference type="PANTHER" id="PTHR34220">
    <property type="entry name" value="SENSOR HISTIDINE KINASE YPDA"/>
    <property type="match status" value="1"/>
</dbReference>
<dbReference type="SMART" id="SM00387">
    <property type="entry name" value="HATPase_c"/>
    <property type="match status" value="1"/>
</dbReference>
<keyword evidence="4" id="KW-0597">Phosphoprotein</keyword>
<dbReference type="GO" id="GO:0016020">
    <property type="term" value="C:membrane"/>
    <property type="evidence" value="ECO:0007669"/>
    <property type="project" value="UniProtKB-SubCell"/>
</dbReference>
<dbReference type="PROSITE" id="PS50885">
    <property type="entry name" value="HAMP"/>
    <property type="match status" value="1"/>
</dbReference>
<evidence type="ECO:0000256" key="7">
    <source>
        <dbReference type="ARBA" id="ARBA00023012"/>
    </source>
</evidence>
<evidence type="ECO:0000259" key="10">
    <source>
        <dbReference type="PROSITE" id="PS50885"/>
    </source>
</evidence>
<dbReference type="Proteomes" id="UP000003527">
    <property type="component" value="Unassembled WGS sequence"/>
</dbReference>
<evidence type="ECO:0000256" key="4">
    <source>
        <dbReference type="ARBA" id="ARBA00022553"/>
    </source>
</evidence>
<dbReference type="Pfam" id="PF06580">
    <property type="entry name" value="His_kinase"/>
    <property type="match status" value="1"/>
</dbReference>
<keyword evidence="8" id="KW-1133">Transmembrane helix</keyword>
<feature type="domain" description="HAMP" evidence="10">
    <location>
        <begin position="309"/>
        <end position="360"/>
    </location>
</feature>
<dbReference type="CDD" id="cd06225">
    <property type="entry name" value="HAMP"/>
    <property type="match status" value="1"/>
</dbReference>
<protein>
    <recommendedName>
        <fullName evidence="3">histidine kinase</fullName>
        <ecNumber evidence="3">2.7.13.3</ecNumber>
    </recommendedName>
</protein>
<keyword evidence="6" id="KW-0418">Kinase</keyword>
<keyword evidence="8" id="KW-0812">Transmembrane</keyword>
<dbReference type="InterPro" id="IPR003660">
    <property type="entry name" value="HAMP_dom"/>
</dbReference>
<comment type="catalytic activity">
    <reaction evidence="1">
        <text>ATP + protein L-histidine = ADP + protein N-phospho-L-histidine.</text>
        <dbReference type="EC" id="2.7.13.3"/>
    </reaction>
</comment>
<dbReference type="Gene3D" id="6.10.340.10">
    <property type="match status" value="1"/>
</dbReference>
<evidence type="ECO:0000259" key="9">
    <source>
        <dbReference type="PROSITE" id="PS50109"/>
    </source>
</evidence>
<evidence type="ECO:0000256" key="8">
    <source>
        <dbReference type="SAM" id="Phobius"/>
    </source>
</evidence>
<comment type="subcellular location">
    <subcellularLocation>
        <location evidence="2">Membrane</location>
    </subcellularLocation>
</comment>
<feature type="transmembrane region" description="Helical" evidence="8">
    <location>
        <begin position="283"/>
        <end position="302"/>
    </location>
</feature>
<feature type="domain" description="Histidine kinase" evidence="9">
    <location>
        <begin position="476"/>
        <end position="579"/>
    </location>
</feature>
<keyword evidence="5" id="KW-0808">Transferase</keyword>
<keyword evidence="8" id="KW-0472">Membrane</keyword>
<dbReference type="InterPro" id="IPR036890">
    <property type="entry name" value="HATPase_C_sf"/>
</dbReference>
<dbReference type="InterPro" id="IPR005467">
    <property type="entry name" value="His_kinase_dom"/>
</dbReference>
<organism evidence="11 12">
    <name type="scientific">Oribacterium asaccharolyticum ACB7</name>
    <dbReference type="NCBI Taxonomy" id="796944"/>
    <lineage>
        <taxon>Bacteria</taxon>
        <taxon>Bacillati</taxon>
        <taxon>Bacillota</taxon>
        <taxon>Clostridia</taxon>
        <taxon>Lachnospirales</taxon>
        <taxon>Lachnospiraceae</taxon>
        <taxon>Oribacterium</taxon>
    </lineage>
</organism>
<dbReference type="GO" id="GO:0000155">
    <property type="term" value="F:phosphorelay sensor kinase activity"/>
    <property type="evidence" value="ECO:0007669"/>
    <property type="project" value="InterPro"/>
</dbReference>
<dbReference type="InterPro" id="IPR010559">
    <property type="entry name" value="Sig_transdc_His_kin_internal"/>
</dbReference>
<evidence type="ECO:0000256" key="2">
    <source>
        <dbReference type="ARBA" id="ARBA00004370"/>
    </source>
</evidence>
<dbReference type="SUPFAM" id="SSF158472">
    <property type="entry name" value="HAMP domain-like"/>
    <property type="match status" value="1"/>
</dbReference>
<dbReference type="PROSITE" id="PS50109">
    <property type="entry name" value="HIS_KIN"/>
    <property type="match status" value="1"/>
</dbReference>
<dbReference type="RefSeq" id="WP_009537505.1">
    <property type="nucleotide sequence ID" value="NZ_JH414506.1"/>
</dbReference>
<evidence type="ECO:0000256" key="3">
    <source>
        <dbReference type="ARBA" id="ARBA00012438"/>
    </source>
</evidence>
<dbReference type="InterPro" id="IPR050640">
    <property type="entry name" value="Bact_2-comp_sensor_kinase"/>
</dbReference>
<dbReference type="EMBL" id="AFZD01000004">
    <property type="protein sequence ID" value="EHL14038.1"/>
    <property type="molecule type" value="Genomic_DNA"/>
</dbReference>
<evidence type="ECO:0000256" key="1">
    <source>
        <dbReference type="ARBA" id="ARBA00000085"/>
    </source>
</evidence>
<name>G9WRU8_9FIRM</name>
<evidence type="ECO:0000256" key="6">
    <source>
        <dbReference type="ARBA" id="ARBA00022777"/>
    </source>
</evidence>
<dbReference type="Pfam" id="PF02518">
    <property type="entry name" value="HATPase_c"/>
    <property type="match status" value="1"/>
</dbReference>
<proteinExistence type="predicted"/>
<comment type="caution">
    <text evidence="11">The sequence shown here is derived from an EMBL/GenBank/DDBJ whole genome shotgun (WGS) entry which is preliminary data.</text>
</comment>
<evidence type="ECO:0000313" key="12">
    <source>
        <dbReference type="Proteomes" id="UP000003527"/>
    </source>
</evidence>
<dbReference type="PANTHER" id="PTHR34220:SF7">
    <property type="entry name" value="SENSOR HISTIDINE KINASE YPDA"/>
    <property type="match status" value="1"/>
</dbReference>
<gene>
    <name evidence="11" type="ORF">HMPREF9624_01814</name>
</gene>
<dbReference type="AlphaFoldDB" id="G9WRU8"/>
<keyword evidence="12" id="KW-1185">Reference proteome</keyword>
<sequence>MKGIASFRRYFQNSFRRRLFGAFLLCSLIPLLLSLLVLFSAFRGSRKEQVDKEGRESLKLIRESIIEARDSITLALQELSESVELKRALTEERKERTEVNRLLFSLTEGLRDTVRFDIYDKEGNLRYSTAPYLESRSLPTDWGILQRATRADSPVYESSEGSDSRSRLFQIAVRIKGQREGGDKEISGYVLASLEEEAFRTLLSGKYGVQNGILLLSSYWRPVYSENILLPTELFSTLREEFLRGNPLEDSTGEFIYTVTPIEDMGLYLILRQEKPISKNMNFLMLLLLFLSILFGAALSFLMGSMMSRRLFTPIERLRSAMREVTLDHLDVRLRESEDELGELAGRFNRMTEALAENRRALLLNQETLLKNQKELNEAQIRMLQAQLNPHFLGNTLDAMKWMGKIHQIPEVAEMATDLADILRFAISPKEFVSLEMEIEILKRYMEIQKIRGFSKIEFHLTVPENLQNAMVPRMVLQPLVENAILHGILSEGEIELCAAEQDNELRILVKDNGKGIRKELIGPYSPPKEDLGHHLGLYNVDTILKKHYGERYGLTILDRKEEEGVCGTIVLAVLPLQRERLEG</sequence>
<dbReference type="SMART" id="SM00304">
    <property type="entry name" value="HAMP"/>
    <property type="match status" value="1"/>
</dbReference>
<dbReference type="Pfam" id="PF00672">
    <property type="entry name" value="HAMP"/>
    <property type="match status" value="1"/>
</dbReference>
<dbReference type="SUPFAM" id="SSF55874">
    <property type="entry name" value="ATPase domain of HSP90 chaperone/DNA topoisomerase II/histidine kinase"/>
    <property type="match status" value="1"/>
</dbReference>
<evidence type="ECO:0000313" key="11">
    <source>
        <dbReference type="EMBL" id="EHL14038.1"/>
    </source>
</evidence>
<dbReference type="HOGENOM" id="CLU_020473_6_0_9"/>
<evidence type="ECO:0000256" key="5">
    <source>
        <dbReference type="ARBA" id="ARBA00022679"/>
    </source>
</evidence>
<dbReference type="Gene3D" id="3.30.565.10">
    <property type="entry name" value="Histidine kinase-like ATPase, C-terminal domain"/>
    <property type="match status" value="1"/>
</dbReference>
<dbReference type="InterPro" id="IPR003594">
    <property type="entry name" value="HATPase_dom"/>
</dbReference>
<dbReference type="PATRIC" id="fig|796944.3.peg.331"/>
<reference evidence="11 12" key="1">
    <citation type="submission" date="2011-08" db="EMBL/GenBank/DDBJ databases">
        <title>The Genome Sequence of Oribacterium sp. ACB7.</title>
        <authorList>
            <consortium name="The Broad Institute Genome Sequencing Platform"/>
            <person name="Earl A."/>
            <person name="Ward D."/>
            <person name="Feldgarden M."/>
            <person name="Gevers D."/>
            <person name="Sizova M."/>
            <person name="Hazen A."/>
            <person name="Epstein S."/>
            <person name="Young S.K."/>
            <person name="Zeng Q."/>
            <person name="Gargeya S."/>
            <person name="Fitzgerald M."/>
            <person name="Haas B."/>
            <person name="Abouelleil A."/>
            <person name="Alvarado L."/>
            <person name="Arachchi H.M."/>
            <person name="Berlin A."/>
            <person name="Brown A."/>
            <person name="Chapman S.B."/>
            <person name="Chen Z."/>
            <person name="Dunbar C."/>
            <person name="Freedman E."/>
            <person name="Gearin G."/>
            <person name="Gellesch M."/>
            <person name="Goldberg J."/>
            <person name="Griggs A."/>
            <person name="Gujja S."/>
            <person name="Heiman D."/>
            <person name="Howarth C."/>
            <person name="Larson L."/>
            <person name="Lui A."/>
            <person name="MacDonald P.J.P."/>
            <person name="Montmayeur A."/>
            <person name="Murphy C."/>
            <person name="Neiman D."/>
            <person name="Pearson M."/>
            <person name="Priest M."/>
            <person name="Roberts A."/>
            <person name="Saif S."/>
            <person name="Shea T."/>
            <person name="Shenoy N."/>
            <person name="Sisk P."/>
            <person name="Stolte C."/>
            <person name="Sykes S."/>
            <person name="Wortman J."/>
            <person name="Nusbaum C."/>
            <person name="Birren B."/>
        </authorList>
    </citation>
    <scope>NUCLEOTIDE SEQUENCE [LARGE SCALE GENOMIC DNA]</scope>
    <source>
        <strain evidence="11 12">ACB7</strain>
    </source>
</reference>
<dbReference type="EC" id="2.7.13.3" evidence="3"/>